<dbReference type="EMBL" id="AHFL01000011">
    <property type="protein sequence ID" value="EOO67482.1"/>
    <property type="molecule type" value="Genomic_DNA"/>
</dbReference>
<evidence type="ECO:0000313" key="1">
    <source>
        <dbReference type="EMBL" id="EOO67482.1"/>
    </source>
</evidence>
<sequence length="220" mass="25523">MKDEQKLNINEMANDYLRTGDDFVFTDLYTSLSEVYRDKLRYWSTSTYMANEHDITDLFHDVIQKVLESLRNNAGGDFVKLFAVSLGNSYKSLLRKLRTRRKYELYDGPDSDENENTAMFETIAKNSDGSDYDIEEHVIKKKKADQRELIDFLTDPDKVNDETTTAIVESFLSSENKTPTPTAIGKMLGLHHSTVIRKIERLAKRFDERQFGSYQDYLLA</sequence>
<gene>
    <name evidence="1" type="ORF">IKE_02609</name>
</gene>
<name>A0A9W5Q4X5_BACCE</name>
<organism evidence="1 2">
    <name type="scientific">Bacillus cereus VD196</name>
    <dbReference type="NCBI Taxonomy" id="1053243"/>
    <lineage>
        <taxon>Bacteria</taxon>
        <taxon>Bacillati</taxon>
        <taxon>Bacillota</taxon>
        <taxon>Bacilli</taxon>
        <taxon>Bacillales</taxon>
        <taxon>Bacillaceae</taxon>
        <taxon>Bacillus</taxon>
        <taxon>Bacillus cereus group</taxon>
    </lineage>
</organism>
<evidence type="ECO:0000313" key="2">
    <source>
        <dbReference type="Proteomes" id="UP000014023"/>
    </source>
</evidence>
<accession>A0A9W5Q4X5</accession>
<proteinExistence type="predicted"/>
<reference evidence="1 2" key="1">
    <citation type="submission" date="2012-12" db="EMBL/GenBank/DDBJ databases">
        <title>The Genome Sequence of Bacillus cereus VD196.</title>
        <authorList>
            <consortium name="The Broad Institute Genome Sequencing Platform"/>
            <consortium name="The Broad Institute Genome Sequencing Center for Infectious Disease"/>
            <person name="Feldgarden M."/>
            <person name="Van der Auwera G.A."/>
            <person name="Mahillon J."/>
            <person name="Duprez V."/>
            <person name="Timmery S."/>
            <person name="Mattelet C."/>
            <person name="Dierick K."/>
            <person name="Sun M."/>
            <person name="Yu Z."/>
            <person name="Zhu L."/>
            <person name="Hu X."/>
            <person name="Shank E.B."/>
            <person name="Swiecicka I."/>
            <person name="Hansen B.M."/>
            <person name="Andrup L."/>
            <person name="Walker B."/>
            <person name="Young S.K."/>
            <person name="Zeng Q."/>
            <person name="Gargeya S."/>
            <person name="Fitzgerald M."/>
            <person name="Haas B."/>
            <person name="Abouelleil A."/>
            <person name="Alvarado L."/>
            <person name="Arachchi H.M."/>
            <person name="Berlin A.M."/>
            <person name="Chapman S.B."/>
            <person name="Dewar J."/>
            <person name="Goldberg J."/>
            <person name="Griggs A."/>
            <person name="Gujja S."/>
            <person name="Hansen M."/>
            <person name="Howarth C."/>
            <person name="Imamovic A."/>
            <person name="Larimer J."/>
            <person name="McCowan C."/>
            <person name="Murphy C."/>
            <person name="Neiman D."/>
            <person name="Pearson M."/>
            <person name="Priest M."/>
            <person name="Roberts A."/>
            <person name="Saif S."/>
            <person name="Shea T."/>
            <person name="Sisk P."/>
            <person name="Sykes S."/>
            <person name="Wortman J."/>
            <person name="Nusbaum C."/>
            <person name="Birren B."/>
        </authorList>
    </citation>
    <scope>NUCLEOTIDE SEQUENCE [LARGE SCALE GENOMIC DNA]</scope>
    <source>
        <strain evidence="1 2">VD196</strain>
    </source>
</reference>
<dbReference type="AlphaFoldDB" id="A0A9W5Q4X5"/>
<dbReference type="Proteomes" id="UP000014023">
    <property type="component" value="Unassembled WGS sequence"/>
</dbReference>
<dbReference type="RefSeq" id="WP_016125069.1">
    <property type="nucleotide sequence ID" value="NZ_KB976254.1"/>
</dbReference>
<protein>
    <submittedName>
        <fullName evidence="1">Uncharacterized protein</fullName>
    </submittedName>
</protein>
<comment type="caution">
    <text evidence="1">The sequence shown here is derived from an EMBL/GenBank/DDBJ whole genome shotgun (WGS) entry which is preliminary data.</text>
</comment>